<sequence>MGLHCAAVVILARVEELRADLVPDAAPGSGRLDDERIAAVASFGPTGEQAARLAIQLEVPHEALVDEPSALQELADRYRGEGVLLLVGGADLPRCLALVATRLPRRLEVDDDGVRVLA</sequence>
<proteinExistence type="predicted"/>
<reference evidence="1 2" key="1">
    <citation type="submission" date="2020-07" db="EMBL/GenBank/DDBJ databases">
        <title>Sequencing the genomes of 1000 actinobacteria strains.</title>
        <authorList>
            <person name="Klenk H.-P."/>
        </authorList>
    </citation>
    <scope>NUCLEOTIDE SEQUENCE [LARGE SCALE GENOMIC DNA]</scope>
    <source>
        <strain evidence="1 2">DSM 24723</strain>
    </source>
</reference>
<dbReference type="RefSeq" id="WP_179462805.1">
    <property type="nucleotide sequence ID" value="NZ_JACBZX010000001.1"/>
</dbReference>
<organism evidence="1 2">
    <name type="scientific">Janibacter alkaliphilus</name>
    <dbReference type="NCBI Taxonomy" id="1069963"/>
    <lineage>
        <taxon>Bacteria</taxon>
        <taxon>Bacillati</taxon>
        <taxon>Actinomycetota</taxon>
        <taxon>Actinomycetes</taxon>
        <taxon>Micrococcales</taxon>
        <taxon>Intrasporangiaceae</taxon>
        <taxon>Janibacter</taxon>
    </lineage>
</organism>
<comment type="caution">
    <text evidence="1">The sequence shown here is derived from an EMBL/GenBank/DDBJ whole genome shotgun (WGS) entry which is preliminary data.</text>
</comment>
<evidence type="ECO:0000313" key="1">
    <source>
        <dbReference type="EMBL" id="NYG37440.1"/>
    </source>
</evidence>
<gene>
    <name evidence="1" type="ORF">BJY28_001909</name>
</gene>
<accession>A0A852X7K2</accession>
<dbReference type="Proteomes" id="UP000592181">
    <property type="component" value="Unassembled WGS sequence"/>
</dbReference>
<keyword evidence="2" id="KW-1185">Reference proteome</keyword>
<protein>
    <submittedName>
        <fullName evidence="1">Uncharacterized protein</fullName>
    </submittedName>
</protein>
<dbReference type="AlphaFoldDB" id="A0A852X7K2"/>
<evidence type="ECO:0000313" key="2">
    <source>
        <dbReference type="Proteomes" id="UP000592181"/>
    </source>
</evidence>
<name>A0A852X7K2_9MICO</name>
<dbReference type="EMBL" id="JACBZX010000001">
    <property type="protein sequence ID" value="NYG37440.1"/>
    <property type="molecule type" value="Genomic_DNA"/>
</dbReference>